<accession>A0A365Y9X6</accession>
<organism evidence="3 4">
    <name type="scientific">Glutamicibacter soli</name>
    <dbReference type="NCBI Taxonomy" id="453836"/>
    <lineage>
        <taxon>Bacteria</taxon>
        <taxon>Bacillati</taxon>
        <taxon>Actinomycetota</taxon>
        <taxon>Actinomycetes</taxon>
        <taxon>Micrococcales</taxon>
        <taxon>Micrococcaceae</taxon>
        <taxon>Glutamicibacter</taxon>
    </lineage>
</organism>
<reference evidence="3 4" key="1">
    <citation type="submission" date="2018-01" db="EMBL/GenBank/DDBJ databases">
        <title>Glutamicibacter soli strain NHPC-3 Whole genome sequence and assembly.</title>
        <authorList>
            <person name="Choudhury P."/>
            <person name="Gupta D."/>
            <person name="Sengupta K."/>
            <person name="Jawed A."/>
            <person name="Sultana N."/>
            <person name="Saha P."/>
        </authorList>
    </citation>
    <scope>NUCLEOTIDE SEQUENCE [LARGE SCALE GENOMIC DNA]</scope>
    <source>
        <strain evidence="3 4">NHPC-3</strain>
    </source>
</reference>
<comment type="caution">
    <text evidence="3">The sequence shown here is derived from an EMBL/GenBank/DDBJ whole genome shotgun (WGS) entry which is preliminary data.</text>
</comment>
<feature type="signal peptide" evidence="2">
    <location>
        <begin position="1"/>
        <end position="19"/>
    </location>
</feature>
<evidence type="ECO:0008006" key="5">
    <source>
        <dbReference type="Google" id="ProtNLM"/>
    </source>
</evidence>
<dbReference type="Proteomes" id="UP000252167">
    <property type="component" value="Unassembled WGS sequence"/>
</dbReference>
<feature type="compositionally biased region" description="Basic and acidic residues" evidence="1">
    <location>
        <begin position="38"/>
        <end position="48"/>
    </location>
</feature>
<evidence type="ECO:0000313" key="4">
    <source>
        <dbReference type="Proteomes" id="UP000252167"/>
    </source>
</evidence>
<dbReference type="PROSITE" id="PS51257">
    <property type="entry name" value="PROKAR_LIPOPROTEIN"/>
    <property type="match status" value="1"/>
</dbReference>
<dbReference type="AlphaFoldDB" id="A0A365Y9X6"/>
<proteinExistence type="predicted"/>
<dbReference type="EMBL" id="POAF01000008">
    <property type="protein sequence ID" value="RBL99368.1"/>
    <property type="molecule type" value="Genomic_DNA"/>
</dbReference>
<name>A0A365Y9X6_9MICC</name>
<sequence length="151" mass="16592">MRRLAVPSVLLLVCALVGCAPLEFEPSSPTAPAVSPKEQTELERKRGEAVEGQRWADQLMEAYWLRDDSSVQLWMPGTAERQIVSWGASKPGELELSVNGSEPTTDRDLKYFALRLLEEFGDPSLKSVTVSVLGTEVSVVARTEELDTSQA</sequence>
<gene>
    <name evidence="3" type="ORF">C1H84_15405</name>
</gene>
<evidence type="ECO:0000256" key="1">
    <source>
        <dbReference type="SAM" id="MobiDB-lite"/>
    </source>
</evidence>
<evidence type="ECO:0000313" key="3">
    <source>
        <dbReference type="EMBL" id="RBL99368.1"/>
    </source>
</evidence>
<evidence type="ECO:0000256" key="2">
    <source>
        <dbReference type="SAM" id="SignalP"/>
    </source>
</evidence>
<feature type="region of interest" description="Disordered" evidence="1">
    <location>
        <begin position="26"/>
        <end position="48"/>
    </location>
</feature>
<keyword evidence="4" id="KW-1185">Reference proteome</keyword>
<keyword evidence="2" id="KW-0732">Signal</keyword>
<protein>
    <recommendedName>
        <fullName evidence="5">GerMN domain-containing protein</fullName>
    </recommendedName>
</protein>
<dbReference type="RefSeq" id="WP_047118674.1">
    <property type="nucleotide sequence ID" value="NZ_CM125969.1"/>
</dbReference>
<feature type="chain" id="PRO_5038662693" description="GerMN domain-containing protein" evidence="2">
    <location>
        <begin position="20"/>
        <end position="151"/>
    </location>
</feature>